<proteinExistence type="predicted"/>
<dbReference type="Proteomes" id="UP000192678">
    <property type="component" value="Unassembled WGS sequence"/>
</dbReference>
<dbReference type="GO" id="GO:0051539">
    <property type="term" value="F:4 iron, 4 sulfur cluster binding"/>
    <property type="evidence" value="ECO:0007669"/>
    <property type="project" value="UniProtKB-KW"/>
</dbReference>
<dbReference type="PANTHER" id="PTHR30352">
    <property type="entry name" value="PYRUVATE FORMATE-LYASE-ACTIVATING ENZYME"/>
    <property type="match status" value="1"/>
</dbReference>
<keyword evidence="9" id="KW-1185">Reference proteome</keyword>
<dbReference type="SUPFAM" id="SSF102114">
    <property type="entry name" value="Radical SAM enzymes"/>
    <property type="match status" value="1"/>
</dbReference>
<comment type="cofactor">
    <cofactor evidence="1">
        <name>[4Fe-4S] cluster</name>
        <dbReference type="ChEBI" id="CHEBI:49883"/>
    </cofactor>
</comment>
<dbReference type="OrthoDB" id="9782387at2"/>
<dbReference type="PROSITE" id="PS51918">
    <property type="entry name" value="RADICAL_SAM"/>
    <property type="match status" value="1"/>
</dbReference>
<dbReference type="InterPro" id="IPR013785">
    <property type="entry name" value="Aldolase_TIM"/>
</dbReference>
<organism evidence="8 9">
    <name type="scientific">Pedobacter nyackensis</name>
    <dbReference type="NCBI Taxonomy" id="475255"/>
    <lineage>
        <taxon>Bacteria</taxon>
        <taxon>Pseudomonadati</taxon>
        <taxon>Bacteroidota</taxon>
        <taxon>Sphingobacteriia</taxon>
        <taxon>Sphingobacteriales</taxon>
        <taxon>Sphingobacteriaceae</taxon>
        <taxon>Pedobacter</taxon>
    </lineage>
</organism>
<dbReference type="Gene3D" id="3.20.20.70">
    <property type="entry name" value="Aldolase class I"/>
    <property type="match status" value="1"/>
</dbReference>
<feature type="domain" description="Radical SAM core" evidence="7">
    <location>
        <begin position="17"/>
        <end position="217"/>
    </location>
</feature>
<evidence type="ECO:0000256" key="5">
    <source>
        <dbReference type="ARBA" id="ARBA00023004"/>
    </source>
</evidence>
<dbReference type="InterPro" id="IPR034457">
    <property type="entry name" value="Organic_radical-activating"/>
</dbReference>
<dbReference type="Pfam" id="PF04055">
    <property type="entry name" value="Radical_SAM"/>
    <property type="match status" value="1"/>
</dbReference>
<keyword evidence="8" id="KW-0456">Lyase</keyword>
<dbReference type="GO" id="GO:0046872">
    <property type="term" value="F:metal ion binding"/>
    <property type="evidence" value="ECO:0007669"/>
    <property type="project" value="UniProtKB-KW"/>
</dbReference>
<keyword evidence="4" id="KW-0479">Metal-binding</keyword>
<dbReference type="SFLD" id="SFLDS00029">
    <property type="entry name" value="Radical_SAM"/>
    <property type="match status" value="1"/>
</dbReference>
<dbReference type="EMBL" id="FWYB01000008">
    <property type="protein sequence ID" value="SMD01661.1"/>
    <property type="molecule type" value="Genomic_DNA"/>
</dbReference>
<dbReference type="InterPro" id="IPR012840">
    <property type="entry name" value="NrdG2"/>
</dbReference>
<keyword evidence="2" id="KW-0004">4Fe-4S</keyword>
<accession>A0A1W2DVY4</accession>
<keyword evidence="8" id="KW-0670">Pyruvate</keyword>
<evidence type="ECO:0000313" key="8">
    <source>
        <dbReference type="EMBL" id="SMD01661.1"/>
    </source>
</evidence>
<gene>
    <name evidence="8" type="ORF">SAMN04488101_108200</name>
</gene>
<evidence type="ECO:0000259" key="7">
    <source>
        <dbReference type="PROSITE" id="PS51918"/>
    </source>
</evidence>
<keyword evidence="5" id="KW-0408">Iron</keyword>
<dbReference type="InterPro" id="IPR058240">
    <property type="entry name" value="rSAM_sf"/>
</dbReference>
<dbReference type="RefSeq" id="WP_084290292.1">
    <property type="nucleotide sequence ID" value="NZ_FWYB01000008.1"/>
</dbReference>
<dbReference type="InterPro" id="IPR007197">
    <property type="entry name" value="rSAM"/>
</dbReference>
<evidence type="ECO:0000256" key="1">
    <source>
        <dbReference type="ARBA" id="ARBA00001966"/>
    </source>
</evidence>
<dbReference type="CDD" id="cd01335">
    <property type="entry name" value="Radical_SAM"/>
    <property type="match status" value="1"/>
</dbReference>
<dbReference type="SFLD" id="SFLDG01067">
    <property type="entry name" value="SPASM/twitch_domain_containing"/>
    <property type="match status" value="1"/>
</dbReference>
<evidence type="ECO:0000256" key="3">
    <source>
        <dbReference type="ARBA" id="ARBA00022691"/>
    </source>
</evidence>
<evidence type="ECO:0000256" key="6">
    <source>
        <dbReference type="ARBA" id="ARBA00023014"/>
    </source>
</evidence>
<dbReference type="NCBIfam" id="TIGR02495">
    <property type="entry name" value="NrdG2"/>
    <property type="match status" value="1"/>
</dbReference>
<dbReference type="SFLD" id="SFLDG01094">
    <property type="entry name" value="Uncharacterised_Radical_SAM_Su"/>
    <property type="match status" value="1"/>
</dbReference>
<dbReference type="PANTHER" id="PTHR30352:SF13">
    <property type="entry name" value="GLYCYL-RADICAL ENZYME ACTIVATING ENZYME YJJW-RELATED"/>
    <property type="match status" value="1"/>
</dbReference>
<protein>
    <submittedName>
        <fullName evidence="8">Pyruvate formate lyase activating enzyme</fullName>
    </submittedName>
</protein>
<name>A0A1W2DVY4_9SPHI</name>
<sequence>MRDPAPIYNITPFTLMDYPDKVACVVWLAGCNMRCLYCYNPHIVLGKGSINFEKVLEFLNSRKGILEAVVLSGGECTMHSKIIWLIKEIKAMGFFIKLDTNGSRPVMIEHLVTLGLVDYIALDFKAMRNKFEMITGSDLFENFERTLSFLIASEQKFEVRTTVHSDLIKEKDFGEMVRYLNLMKYTGTYYIQNFLNGVPTIGNLGYSVNQLKGIACPKHNMKVVFR</sequence>
<evidence type="ECO:0000256" key="4">
    <source>
        <dbReference type="ARBA" id="ARBA00022723"/>
    </source>
</evidence>
<keyword evidence="6" id="KW-0411">Iron-sulfur</keyword>
<evidence type="ECO:0000313" key="9">
    <source>
        <dbReference type="Proteomes" id="UP000192678"/>
    </source>
</evidence>
<evidence type="ECO:0000256" key="2">
    <source>
        <dbReference type="ARBA" id="ARBA00022485"/>
    </source>
</evidence>
<reference evidence="8 9" key="1">
    <citation type="submission" date="2017-04" db="EMBL/GenBank/DDBJ databases">
        <authorList>
            <person name="Afonso C.L."/>
            <person name="Miller P.J."/>
            <person name="Scott M.A."/>
            <person name="Spackman E."/>
            <person name="Goraichik I."/>
            <person name="Dimitrov K.M."/>
            <person name="Suarez D.L."/>
            <person name="Swayne D.E."/>
        </authorList>
    </citation>
    <scope>NUCLEOTIDE SEQUENCE [LARGE SCALE GENOMIC DNA]</scope>
    <source>
        <strain evidence="8 9">DSM 19625</strain>
    </source>
</reference>
<dbReference type="GO" id="GO:0016829">
    <property type="term" value="F:lyase activity"/>
    <property type="evidence" value="ECO:0007669"/>
    <property type="project" value="UniProtKB-KW"/>
</dbReference>
<dbReference type="AlphaFoldDB" id="A0A1W2DVY4"/>
<keyword evidence="3" id="KW-0949">S-adenosyl-L-methionine</keyword>
<dbReference type="STRING" id="475255.SAMN04488101_108200"/>